<dbReference type="EMBL" id="JAUTXT010000077">
    <property type="protein sequence ID" value="KAK3669609.1"/>
    <property type="molecule type" value="Genomic_DNA"/>
</dbReference>
<organism evidence="4 5">
    <name type="scientific">Recurvomyces mirabilis</name>
    <dbReference type="NCBI Taxonomy" id="574656"/>
    <lineage>
        <taxon>Eukaryota</taxon>
        <taxon>Fungi</taxon>
        <taxon>Dikarya</taxon>
        <taxon>Ascomycota</taxon>
        <taxon>Pezizomycotina</taxon>
        <taxon>Dothideomycetes</taxon>
        <taxon>Dothideomycetidae</taxon>
        <taxon>Mycosphaerellales</taxon>
        <taxon>Teratosphaeriaceae</taxon>
        <taxon>Recurvomyces</taxon>
    </lineage>
</organism>
<name>A0AAE0WG69_9PEZI</name>
<feature type="compositionally biased region" description="Low complexity" evidence="2">
    <location>
        <begin position="1250"/>
        <end position="1264"/>
    </location>
</feature>
<dbReference type="PANTHER" id="PTHR28190">
    <property type="entry name" value="NUCLEAR MIGRATION PROTEIN NUM1"/>
    <property type="match status" value="1"/>
</dbReference>
<evidence type="ECO:0000313" key="4">
    <source>
        <dbReference type="EMBL" id="KAK3669609.1"/>
    </source>
</evidence>
<dbReference type="GO" id="GO:0005739">
    <property type="term" value="C:mitochondrion"/>
    <property type="evidence" value="ECO:0007669"/>
    <property type="project" value="TreeGrafter"/>
</dbReference>
<feature type="compositionally biased region" description="Polar residues" evidence="2">
    <location>
        <begin position="250"/>
        <end position="262"/>
    </location>
</feature>
<dbReference type="Pfam" id="PF12814">
    <property type="entry name" value="Mcp5_PH"/>
    <property type="match status" value="1"/>
</dbReference>
<feature type="region of interest" description="Disordered" evidence="2">
    <location>
        <begin position="1158"/>
        <end position="1269"/>
    </location>
</feature>
<evidence type="ECO:0000256" key="2">
    <source>
        <dbReference type="SAM" id="MobiDB-lite"/>
    </source>
</evidence>
<feature type="region of interest" description="Disordered" evidence="2">
    <location>
        <begin position="631"/>
        <end position="654"/>
    </location>
</feature>
<feature type="compositionally biased region" description="Polar residues" evidence="2">
    <location>
        <begin position="804"/>
        <end position="819"/>
    </location>
</feature>
<feature type="region of interest" description="Disordered" evidence="2">
    <location>
        <begin position="246"/>
        <end position="302"/>
    </location>
</feature>
<reference evidence="4" key="1">
    <citation type="submission" date="2023-07" db="EMBL/GenBank/DDBJ databases">
        <title>Black Yeasts Isolated from many extreme environments.</title>
        <authorList>
            <person name="Coleine C."/>
            <person name="Stajich J.E."/>
            <person name="Selbmann L."/>
        </authorList>
    </citation>
    <scope>NUCLEOTIDE SEQUENCE</scope>
    <source>
        <strain evidence="4">CCFEE 5485</strain>
    </source>
</reference>
<dbReference type="SUPFAM" id="SSF50729">
    <property type="entry name" value="PH domain-like"/>
    <property type="match status" value="1"/>
</dbReference>
<proteinExistence type="predicted"/>
<dbReference type="GO" id="GO:0005543">
    <property type="term" value="F:phospholipid binding"/>
    <property type="evidence" value="ECO:0007669"/>
    <property type="project" value="InterPro"/>
</dbReference>
<dbReference type="GO" id="GO:0000226">
    <property type="term" value="P:microtubule cytoskeleton organization"/>
    <property type="evidence" value="ECO:0007669"/>
    <property type="project" value="TreeGrafter"/>
</dbReference>
<feature type="compositionally biased region" description="Low complexity" evidence="2">
    <location>
        <begin position="1219"/>
        <end position="1232"/>
    </location>
</feature>
<dbReference type="Proteomes" id="UP001274830">
    <property type="component" value="Unassembled WGS sequence"/>
</dbReference>
<keyword evidence="1" id="KW-0175">Coiled coil</keyword>
<dbReference type="PANTHER" id="PTHR28190:SF2">
    <property type="entry name" value="MIGRATION PROTEIN, PUTATIVE (AFU_ORTHOLOGUE AFUA_2G07730)-RELATED"/>
    <property type="match status" value="1"/>
</dbReference>
<feature type="region of interest" description="Disordered" evidence="2">
    <location>
        <begin position="1293"/>
        <end position="1317"/>
    </location>
</feature>
<dbReference type="GO" id="GO:0005938">
    <property type="term" value="C:cell cortex"/>
    <property type="evidence" value="ECO:0007669"/>
    <property type="project" value="InterPro"/>
</dbReference>
<dbReference type="InterPro" id="IPR053005">
    <property type="entry name" value="Nuclear_Pos-Cytoskel_Interact"/>
</dbReference>
<feature type="compositionally biased region" description="Low complexity" evidence="2">
    <location>
        <begin position="766"/>
        <end position="787"/>
    </location>
</feature>
<feature type="coiled-coil region" evidence="1">
    <location>
        <begin position="90"/>
        <end position="223"/>
    </location>
</feature>
<feature type="domain" description="Pleckstrin homology" evidence="3">
    <location>
        <begin position="961"/>
        <end position="1104"/>
    </location>
</feature>
<evidence type="ECO:0000259" key="3">
    <source>
        <dbReference type="Pfam" id="PF12814"/>
    </source>
</evidence>
<feature type="compositionally biased region" description="Basic and acidic residues" evidence="2">
    <location>
        <begin position="751"/>
        <end position="763"/>
    </location>
</feature>
<feature type="region of interest" description="Disordered" evidence="2">
    <location>
        <begin position="503"/>
        <end position="564"/>
    </location>
</feature>
<feature type="compositionally biased region" description="Low complexity" evidence="2">
    <location>
        <begin position="38"/>
        <end position="49"/>
    </location>
</feature>
<accession>A0AAE0WG69</accession>
<evidence type="ECO:0000313" key="5">
    <source>
        <dbReference type="Proteomes" id="UP001274830"/>
    </source>
</evidence>
<feature type="region of interest" description="Disordered" evidence="2">
    <location>
        <begin position="666"/>
        <end position="955"/>
    </location>
</feature>
<sequence>MADYFSEYSTFVGSRGLPSPADTPYETPAFIRSKRSSRATAASSREQSTSPPPLPPDAVDYTDKNREGRYSALDPRRFTPTLHASLVSEILNLRRELDSKNTLVENLETNLAGTRNDNEALTERVAQHQKEVRKAKQQLQQMESGTYDAVEEMGRERDLARQAAEDLKGKLEVVTKKHRRQDEDAARSQGLWEQEKESWDNERRQLERRVHVTENRLRVVVDEMSTTISDPPAMSVDEVDESMFKDSGFGNESDTASIQSATPVKHRRNMSSISFRDRSLRNSASTRASAGTPDLQAKQHGHTLADELDIDEEDEYDLDEFEHADDELEYPEPKRVTRSGAEIESKAKRILGLDTELPDSMNVESPRKDTFNRVAESATILRQSQVAEPLYPLTDGLESRPRAIYVDTGYQPSPPPSPQHSTPTPAQQPIPSILEPSSTVEAGVQTEFRSLTEKHALVVNPPISASPISPPETPVIAQLTWPETRKAIPAASYATAATQTDVPVHDRPVTPDLKRSSLSPPDFVPSIAIHPPTSRPSSPRRYVLPPGTKNASAQTNLPWPGRDASVQTEPIRVDKRVRLLPASLQPSNINTSNSGLLPSPTFPEIPRPAKQRTANGGTAIIFTKSALESCIPSPPLQSPIESSPEMPRNQSSKSLRDLPLRAIPLGRPVLAPPHSQLGAVADGPLNRSSQYGVTRPLQTSSHLASIDRDSDDSEDDGAVSDLDASDITGSMPVISRAPPGRFGLSNPPKVVPEDKEVSPDRRPGTAGSYGAAPAPSVASSRANSNAAGKRTVHKFNHQRDYRSRSPSFGSAISSTYSTQSIAPPYPIPRRSSSRVVGHAASEGSQSPTPHHVQSDVFGRGGLRSSRGYHTRQTSLRKVQSAAAIKGGRQSPPKSRFKRSPDLTPIQSMAFDTPAPTRFPIPELPTPLQEQRGFHLPKGSTDTTRRPDTATSNGRMSEETDLVDAIAGTMVGEWMWKYIRKRKSFGLAEETNDFPHESINGAVSITNHGTRHKRWVWLSPYERTVMWDSKQPTSGGALLGKKGRKLAIQSVLDVQDNTPLPKGAELTSAFNRSILVLTPQRALKFTATTRARHELWMTALSFLAQSGRLPGQIPAAPSSVAPQPPLPSFEPIATKQQQAPAFGRAKVRDSVRLAKGKRPVLSHSATHPAIANSNPVDEQPVDDGADFPAVPRLYVGTIKHQRKRSNTSPRLPPPLHNLRSVSSSAIASSSNSSRLHPSMTTGSSGRHDMRSSSSRSGSQHGSGASPTSPNFFEAVGTVRMEAFVDPSVRDGVLYVPAPPPATSTPHGSRRKRGDSHLSVSTFEKRRAGLVFDEHGLDPFKGF</sequence>
<feature type="compositionally biased region" description="Acidic residues" evidence="2">
    <location>
        <begin position="709"/>
        <end position="718"/>
    </location>
</feature>
<dbReference type="GO" id="GO:0032065">
    <property type="term" value="P:maintenance of protein location in cell cortex"/>
    <property type="evidence" value="ECO:0007669"/>
    <property type="project" value="InterPro"/>
</dbReference>
<protein>
    <recommendedName>
        <fullName evidence="3">Pleckstrin homology domain-containing protein</fullName>
    </recommendedName>
</protein>
<comment type="caution">
    <text evidence="4">The sequence shown here is derived from an EMBL/GenBank/DDBJ whole genome shotgun (WGS) entry which is preliminary data.</text>
</comment>
<feature type="region of interest" description="Disordered" evidence="2">
    <location>
        <begin position="406"/>
        <end position="432"/>
    </location>
</feature>
<feature type="region of interest" description="Disordered" evidence="2">
    <location>
        <begin position="1"/>
        <end position="63"/>
    </location>
</feature>
<feature type="compositionally biased region" description="Polar residues" evidence="2">
    <location>
        <begin position="686"/>
        <end position="703"/>
    </location>
</feature>
<feature type="compositionally biased region" description="Low complexity" evidence="2">
    <location>
        <begin position="419"/>
        <end position="429"/>
    </location>
</feature>
<feature type="compositionally biased region" description="Basic and acidic residues" evidence="2">
    <location>
        <begin position="503"/>
        <end position="515"/>
    </location>
</feature>
<dbReference type="InterPro" id="IPR024774">
    <property type="entry name" value="PH_dom-Mcp5-type"/>
</dbReference>
<evidence type="ECO:0000256" key="1">
    <source>
        <dbReference type="SAM" id="Coils"/>
    </source>
</evidence>
<dbReference type="GO" id="GO:0015631">
    <property type="term" value="F:tubulin binding"/>
    <property type="evidence" value="ECO:0007669"/>
    <property type="project" value="TreeGrafter"/>
</dbReference>
<keyword evidence="5" id="KW-1185">Reference proteome</keyword>
<feature type="compositionally biased region" description="Low complexity" evidence="2">
    <location>
        <begin position="531"/>
        <end position="541"/>
    </location>
</feature>
<gene>
    <name evidence="4" type="ORF">LTR78_010484</name>
</gene>